<reference evidence="2 3" key="3">
    <citation type="journal article" date="2013" name="Rice">
        <title>Improvement of the Oryza sativa Nipponbare reference genome using next generation sequence and optical map data.</title>
        <authorList>
            <person name="Kawahara Y."/>
            <person name="de la Bastide M."/>
            <person name="Hamilton J.P."/>
            <person name="Kanamori H."/>
            <person name="McCombie W.R."/>
            <person name="Ouyang S."/>
            <person name="Schwartz D.C."/>
            <person name="Tanaka T."/>
            <person name="Wu J."/>
            <person name="Zhou S."/>
            <person name="Childs K.L."/>
            <person name="Davidson R.M."/>
            <person name="Lin H."/>
            <person name="Quesada-Ocampo L."/>
            <person name="Vaillancourt B."/>
            <person name="Sakai H."/>
            <person name="Lee S.S."/>
            <person name="Kim J."/>
            <person name="Numa H."/>
            <person name="Itoh T."/>
            <person name="Buell C.R."/>
            <person name="Matsumoto T."/>
        </authorList>
    </citation>
    <scope>NUCLEOTIDE SEQUENCE [LARGE SCALE GENOMIC DNA]</scope>
    <source>
        <strain evidence="3">cv. Nipponbare</strain>
    </source>
</reference>
<reference evidence="2 3" key="2">
    <citation type="journal article" date="2013" name="Plant Cell Physiol.">
        <title>Rice Annotation Project Database (RAP-DB): an integrative and interactive database for rice genomics.</title>
        <authorList>
            <person name="Sakai H."/>
            <person name="Lee S.S."/>
            <person name="Tanaka T."/>
            <person name="Numa H."/>
            <person name="Kim J."/>
            <person name="Kawahara Y."/>
            <person name="Wakimoto H."/>
            <person name="Yang C.C."/>
            <person name="Iwamoto M."/>
            <person name="Abe T."/>
            <person name="Yamada Y."/>
            <person name="Muto A."/>
            <person name="Inokuchi H."/>
            <person name="Ikemura T."/>
            <person name="Matsumoto T."/>
            <person name="Sasaki T."/>
            <person name="Itoh T."/>
        </authorList>
    </citation>
    <scope>NUCLEOTIDE SEQUENCE [LARGE SCALE GENOMIC DNA]</scope>
    <source>
        <strain evidence="3">cv. Nipponbare</strain>
    </source>
</reference>
<evidence type="ECO:0000256" key="1">
    <source>
        <dbReference type="SAM" id="MobiDB-lite"/>
    </source>
</evidence>
<gene>
    <name evidence="2" type="ordered locus">Os12g0406732</name>
    <name evidence="2" type="ORF">OSNPB_120406732</name>
</gene>
<organism evidence="2 3">
    <name type="scientific">Oryza sativa subsp. japonica</name>
    <name type="common">Rice</name>
    <dbReference type="NCBI Taxonomy" id="39947"/>
    <lineage>
        <taxon>Eukaryota</taxon>
        <taxon>Viridiplantae</taxon>
        <taxon>Streptophyta</taxon>
        <taxon>Embryophyta</taxon>
        <taxon>Tracheophyta</taxon>
        <taxon>Spermatophyta</taxon>
        <taxon>Magnoliopsida</taxon>
        <taxon>Liliopsida</taxon>
        <taxon>Poales</taxon>
        <taxon>Poaceae</taxon>
        <taxon>BOP clade</taxon>
        <taxon>Oryzoideae</taxon>
        <taxon>Oryzeae</taxon>
        <taxon>Oryzinae</taxon>
        <taxon>Oryza</taxon>
        <taxon>Oryza sativa</taxon>
    </lineage>
</organism>
<dbReference type="Gramene" id="Os12t0406732-00">
    <property type="protein sequence ID" value="Os12t0406732-00"/>
    <property type="gene ID" value="Os12g0406732"/>
</dbReference>
<evidence type="ECO:0000313" key="2">
    <source>
        <dbReference type="EMBL" id="BAT16835.1"/>
    </source>
</evidence>
<dbReference type="PaxDb" id="39947-A0A0P0Y9G4"/>
<dbReference type="InParanoid" id="A0A0P0Y9G4"/>
<dbReference type="EMBL" id="AP014968">
    <property type="protein sequence ID" value="BAT16835.1"/>
    <property type="molecule type" value="Genomic_DNA"/>
</dbReference>
<reference evidence="3" key="1">
    <citation type="journal article" date="2005" name="Nature">
        <title>The map-based sequence of the rice genome.</title>
        <authorList>
            <consortium name="International rice genome sequencing project (IRGSP)"/>
            <person name="Matsumoto T."/>
            <person name="Wu J."/>
            <person name="Kanamori H."/>
            <person name="Katayose Y."/>
            <person name="Fujisawa M."/>
            <person name="Namiki N."/>
            <person name="Mizuno H."/>
            <person name="Yamamoto K."/>
            <person name="Antonio B.A."/>
            <person name="Baba T."/>
            <person name="Sakata K."/>
            <person name="Nagamura Y."/>
            <person name="Aoki H."/>
            <person name="Arikawa K."/>
            <person name="Arita K."/>
            <person name="Bito T."/>
            <person name="Chiden Y."/>
            <person name="Fujitsuka N."/>
            <person name="Fukunaka R."/>
            <person name="Hamada M."/>
            <person name="Harada C."/>
            <person name="Hayashi A."/>
            <person name="Hijishita S."/>
            <person name="Honda M."/>
            <person name="Hosokawa S."/>
            <person name="Ichikawa Y."/>
            <person name="Idonuma A."/>
            <person name="Iijima M."/>
            <person name="Ikeda M."/>
            <person name="Ikeno M."/>
            <person name="Ito K."/>
            <person name="Ito S."/>
            <person name="Ito T."/>
            <person name="Ito Y."/>
            <person name="Ito Y."/>
            <person name="Iwabuchi A."/>
            <person name="Kamiya K."/>
            <person name="Karasawa W."/>
            <person name="Kurita K."/>
            <person name="Katagiri S."/>
            <person name="Kikuta A."/>
            <person name="Kobayashi H."/>
            <person name="Kobayashi N."/>
            <person name="Machita K."/>
            <person name="Maehara T."/>
            <person name="Masukawa M."/>
            <person name="Mizubayashi T."/>
            <person name="Mukai Y."/>
            <person name="Nagasaki H."/>
            <person name="Nagata Y."/>
            <person name="Naito S."/>
            <person name="Nakashima M."/>
            <person name="Nakama Y."/>
            <person name="Nakamichi Y."/>
            <person name="Nakamura M."/>
            <person name="Meguro A."/>
            <person name="Negishi M."/>
            <person name="Ohta I."/>
            <person name="Ohta T."/>
            <person name="Okamoto M."/>
            <person name="Ono N."/>
            <person name="Saji S."/>
            <person name="Sakaguchi M."/>
            <person name="Sakai K."/>
            <person name="Shibata M."/>
            <person name="Shimokawa T."/>
            <person name="Song J."/>
            <person name="Takazaki Y."/>
            <person name="Terasawa K."/>
            <person name="Tsugane M."/>
            <person name="Tsuji K."/>
            <person name="Ueda S."/>
            <person name="Waki K."/>
            <person name="Yamagata H."/>
            <person name="Yamamoto M."/>
            <person name="Yamamoto S."/>
            <person name="Yamane H."/>
            <person name="Yoshiki S."/>
            <person name="Yoshihara R."/>
            <person name="Yukawa K."/>
            <person name="Zhong H."/>
            <person name="Yano M."/>
            <person name="Yuan Q."/>
            <person name="Ouyang S."/>
            <person name="Liu J."/>
            <person name="Jones K.M."/>
            <person name="Gansberger K."/>
            <person name="Moffat K."/>
            <person name="Hill J."/>
            <person name="Bera J."/>
            <person name="Fadrosh D."/>
            <person name="Jin S."/>
            <person name="Johri S."/>
            <person name="Kim M."/>
            <person name="Overton L."/>
            <person name="Reardon M."/>
            <person name="Tsitrin T."/>
            <person name="Vuong H."/>
            <person name="Weaver B."/>
            <person name="Ciecko A."/>
            <person name="Tallon L."/>
            <person name="Jackson J."/>
            <person name="Pai G."/>
            <person name="Aken S.V."/>
            <person name="Utterback T."/>
            <person name="Reidmuller S."/>
            <person name="Feldblyum T."/>
            <person name="Hsiao J."/>
            <person name="Zismann V."/>
            <person name="Iobst S."/>
            <person name="de Vazeille A.R."/>
            <person name="Buell C.R."/>
            <person name="Ying K."/>
            <person name="Li Y."/>
            <person name="Lu T."/>
            <person name="Huang Y."/>
            <person name="Zhao Q."/>
            <person name="Feng Q."/>
            <person name="Zhang L."/>
            <person name="Zhu J."/>
            <person name="Weng Q."/>
            <person name="Mu J."/>
            <person name="Lu Y."/>
            <person name="Fan D."/>
            <person name="Liu Y."/>
            <person name="Guan J."/>
            <person name="Zhang Y."/>
            <person name="Yu S."/>
            <person name="Liu X."/>
            <person name="Zhang Y."/>
            <person name="Hong G."/>
            <person name="Han B."/>
            <person name="Choisne N."/>
            <person name="Demange N."/>
            <person name="Orjeda G."/>
            <person name="Samain S."/>
            <person name="Cattolico L."/>
            <person name="Pelletier E."/>
            <person name="Couloux A."/>
            <person name="Segurens B."/>
            <person name="Wincker P."/>
            <person name="D'Hont A."/>
            <person name="Scarpelli C."/>
            <person name="Weissenbach J."/>
            <person name="Salanoubat M."/>
            <person name="Quetier F."/>
            <person name="Yu Y."/>
            <person name="Kim H.R."/>
            <person name="Rambo T."/>
            <person name="Currie J."/>
            <person name="Collura K."/>
            <person name="Luo M."/>
            <person name="Yang T."/>
            <person name="Ammiraju J.S.S."/>
            <person name="Engler F."/>
            <person name="Soderlund C."/>
            <person name="Wing R.A."/>
            <person name="Palmer L.E."/>
            <person name="de la Bastide M."/>
            <person name="Spiegel L."/>
            <person name="Nascimento L."/>
            <person name="Zutavern T."/>
            <person name="O'Shaughnessy A."/>
            <person name="Dike S."/>
            <person name="Dedhia N."/>
            <person name="Preston R."/>
            <person name="Balija V."/>
            <person name="McCombie W.R."/>
            <person name="Chow T."/>
            <person name="Chen H."/>
            <person name="Chung M."/>
            <person name="Chen C."/>
            <person name="Shaw J."/>
            <person name="Wu H."/>
            <person name="Hsiao K."/>
            <person name="Chao Y."/>
            <person name="Chu M."/>
            <person name="Cheng C."/>
            <person name="Hour A."/>
            <person name="Lee P."/>
            <person name="Lin S."/>
            <person name="Lin Y."/>
            <person name="Liou J."/>
            <person name="Liu S."/>
            <person name="Hsing Y."/>
            <person name="Raghuvanshi S."/>
            <person name="Mohanty A."/>
            <person name="Bharti A.K."/>
            <person name="Gaur A."/>
            <person name="Gupta V."/>
            <person name="Kumar D."/>
            <person name="Ravi V."/>
            <person name="Vij S."/>
            <person name="Kapur A."/>
            <person name="Khurana P."/>
            <person name="Khurana P."/>
            <person name="Khurana J.P."/>
            <person name="Tyagi A.K."/>
            <person name="Gaikwad K."/>
            <person name="Singh A."/>
            <person name="Dalal V."/>
            <person name="Srivastava S."/>
            <person name="Dixit A."/>
            <person name="Pal A.K."/>
            <person name="Ghazi I.A."/>
            <person name="Yadav M."/>
            <person name="Pandit A."/>
            <person name="Bhargava A."/>
            <person name="Sureshbabu K."/>
            <person name="Batra K."/>
            <person name="Sharma T.R."/>
            <person name="Mohapatra T."/>
            <person name="Singh N.K."/>
            <person name="Messing J."/>
            <person name="Nelson A.B."/>
            <person name="Fuks G."/>
            <person name="Kavchok S."/>
            <person name="Keizer G."/>
            <person name="Linton E."/>
            <person name="Llaca V."/>
            <person name="Song R."/>
            <person name="Tanyolac B."/>
            <person name="Young S."/>
            <person name="Ho-Il K."/>
            <person name="Hahn J.H."/>
            <person name="Sangsakoo G."/>
            <person name="Vanavichit A."/>
            <person name="de Mattos Luiz.A.T."/>
            <person name="Zimmer P.D."/>
            <person name="Malone G."/>
            <person name="Dellagostin O."/>
            <person name="de Oliveira A.C."/>
            <person name="Bevan M."/>
            <person name="Bancroft I."/>
            <person name="Minx P."/>
            <person name="Cordum H."/>
            <person name="Wilson R."/>
            <person name="Cheng Z."/>
            <person name="Jin W."/>
            <person name="Jiang J."/>
            <person name="Leong S.A."/>
            <person name="Iwama H."/>
            <person name="Gojobori T."/>
            <person name="Itoh T."/>
            <person name="Niimura Y."/>
            <person name="Fujii Y."/>
            <person name="Habara T."/>
            <person name="Sakai H."/>
            <person name="Sato Y."/>
            <person name="Wilson G."/>
            <person name="Kumar K."/>
            <person name="McCouch S."/>
            <person name="Juretic N."/>
            <person name="Hoen D."/>
            <person name="Wright S."/>
            <person name="Bruskiewich R."/>
            <person name="Bureau T."/>
            <person name="Miyao A."/>
            <person name="Hirochika H."/>
            <person name="Nishikawa T."/>
            <person name="Kadowaki K."/>
            <person name="Sugiura M."/>
            <person name="Burr B."/>
            <person name="Sasaki T."/>
        </authorList>
    </citation>
    <scope>NUCLEOTIDE SEQUENCE [LARGE SCALE GENOMIC DNA]</scope>
    <source>
        <strain evidence="3">cv. Nipponbare</strain>
    </source>
</reference>
<sequence length="106" mass="11601">PHPRLSLPSRSVVKCAAAATEAFNPPSSRAPARHALHRPDTGRPHLSPAVAPSPIHLRQVAAYPQQPPVHARPRRRTDRHRRRPDARPRAFIATPSGPSAHRANSP</sequence>
<dbReference type="Proteomes" id="UP000059680">
    <property type="component" value="Chromosome 12"/>
</dbReference>
<proteinExistence type="predicted"/>
<protein>
    <submittedName>
        <fullName evidence="2">Os12g0406732 protein</fullName>
    </submittedName>
</protein>
<dbReference type="AlphaFoldDB" id="A0A0P0Y9G4"/>
<feature type="compositionally biased region" description="Basic residues" evidence="1">
    <location>
        <begin position="71"/>
        <end position="84"/>
    </location>
</feature>
<evidence type="ECO:0000313" key="3">
    <source>
        <dbReference type="Proteomes" id="UP000059680"/>
    </source>
</evidence>
<name>A0A0P0Y9G4_ORYSJ</name>
<keyword evidence="3" id="KW-1185">Reference proteome</keyword>
<feature type="region of interest" description="Disordered" evidence="1">
    <location>
        <begin position="21"/>
        <end position="106"/>
    </location>
</feature>
<accession>A0A0P0Y9G4</accession>
<feature type="non-terminal residue" evidence="2">
    <location>
        <position position="1"/>
    </location>
</feature>